<evidence type="ECO:0000313" key="1">
    <source>
        <dbReference type="EMBL" id="KAG7093311.1"/>
    </source>
</evidence>
<keyword evidence="2" id="KW-1185">Reference proteome</keyword>
<proteinExistence type="predicted"/>
<reference evidence="1" key="1">
    <citation type="journal article" date="2021" name="Genome Biol. Evol.">
        <title>The assembled and annotated genome of the fairy-ring fungus Marasmius oreades.</title>
        <authorList>
            <person name="Hiltunen M."/>
            <person name="Ament-Velasquez S.L."/>
            <person name="Johannesson H."/>
        </authorList>
    </citation>
    <scope>NUCLEOTIDE SEQUENCE</scope>
    <source>
        <strain evidence="1">03SP1</strain>
    </source>
</reference>
<organism evidence="1 2">
    <name type="scientific">Marasmius oreades</name>
    <name type="common">fairy-ring Marasmius</name>
    <dbReference type="NCBI Taxonomy" id="181124"/>
    <lineage>
        <taxon>Eukaryota</taxon>
        <taxon>Fungi</taxon>
        <taxon>Dikarya</taxon>
        <taxon>Basidiomycota</taxon>
        <taxon>Agaricomycotina</taxon>
        <taxon>Agaricomycetes</taxon>
        <taxon>Agaricomycetidae</taxon>
        <taxon>Agaricales</taxon>
        <taxon>Marasmiineae</taxon>
        <taxon>Marasmiaceae</taxon>
        <taxon>Marasmius</taxon>
    </lineage>
</organism>
<dbReference type="OrthoDB" id="3365698at2759"/>
<gene>
    <name evidence="1" type="ORF">E1B28_006994</name>
</gene>
<comment type="caution">
    <text evidence="1">The sequence shown here is derived from an EMBL/GenBank/DDBJ whole genome shotgun (WGS) entry which is preliminary data.</text>
</comment>
<dbReference type="RefSeq" id="XP_043009781.1">
    <property type="nucleotide sequence ID" value="XM_043151701.1"/>
</dbReference>
<sequence>MSGECFDAILPDLQRPILYQRCQSVTDVPSVRLFPTVEPRFLRNDYVPSVVEMSELKDVLEKGNRELNGYGEDIAALRQTLERFTNAKSTVKKTTRQCRAAIFAQRRVPVEIWEMIFSMSCLSLCEYSFDVDYRSGSPLLGHPATLISQVCSRWRTIVKASSKLWSSINVNLSETRYNAVLPLEVYFSNSGDYPLKLRIQVQGSVGLD</sequence>
<accession>A0A9P7S0S3</accession>
<evidence type="ECO:0008006" key="3">
    <source>
        <dbReference type="Google" id="ProtNLM"/>
    </source>
</evidence>
<evidence type="ECO:0000313" key="2">
    <source>
        <dbReference type="Proteomes" id="UP001049176"/>
    </source>
</evidence>
<name>A0A9P7S0S3_9AGAR</name>
<dbReference type="EMBL" id="CM032184">
    <property type="protein sequence ID" value="KAG7093311.1"/>
    <property type="molecule type" value="Genomic_DNA"/>
</dbReference>
<dbReference type="AlphaFoldDB" id="A0A9P7S0S3"/>
<dbReference type="Proteomes" id="UP001049176">
    <property type="component" value="Chromosome 4"/>
</dbReference>
<dbReference type="KEGG" id="more:E1B28_006994"/>
<protein>
    <recommendedName>
        <fullName evidence="3">F-box domain-containing protein</fullName>
    </recommendedName>
</protein>
<dbReference type="GeneID" id="66076070"/>